<evidence type="ECO:0000256" key="3">
    <source>
        <dbReference type="ARBA" id="ARBA00022898"/>
    </source>
</evidence>
<comment type="cofactor">
    <cofactor evidence="1 5">
        <name>pyridoxal 5'-phosphate</name>
        <dbReference type="ChEBI" id="CHEBI:597326"/>
    </cofactor>
</comment>
<keyword evidence="6" id="KW-0032">Aminotransferase</keyword>
<reference evidence="6 7" key="1">
    <citation type="submission" date="2019-11" db="EMBL/GenBank/DDBJ databases">
        <title>Genome sequence of Moorella glycerini DSM11254.</title>
        <authorList>
            <person name="Poehlein A."/>
            <person name="Boeer T."/>
            <person name="Daniel R."/>
        </authorList>
    </citation>
    <scope>NUCLEOTIDE SEQUENCE [LARGE SCALE GENOMIC DNA]</scope>
    <source>
        <strain evidence="6 7">DSM 11254</strain>
    </source>
</reference>
<protein>
    <submittedName>
        <fullName evidence="6">Branched-chain-amino-acid aminotransferase</fullName>
        <ecNumber evidence="6">2.6.1.42</ecNumber>
    </submittedName>
</protein>
<dbReference type="PANTHER" id="PTHR42743">
    <property type="entry name" value="AMINO-ACID AMINOTRANSFERASE"/>
    <property type="match status" value="1"/>
</dbReference>
<dbReference type="Gene3D" id="3.30.470.10">
    <property type="match status" value="1"/>
</dbReference>
<evidence type="ECO:0000256" key="4">
    <source>
        <dbReference type="RuleBase" id="RU004106"/>
    </source>
</evidence>
<dbReference type="PROSITE" id="PS00770">
    <property type="entry name" value="AA_TRANSFER_CLASS_4"/>
    <property type="match status" value="1"/>
</dbReference>
<dbReference type="InterPro" id="IPR050571">
    <property type="entry name" value="Class-IV_PLP-Dep_Aminotrnsfr"/>
</dbReference>
<dbReference type="Pfam" id="PF01063">
    <property type="entry name" value="Aminotran_4"/>
    <property type="match status" value="1"/>
</dbReference>
<dbReference type="InterPro" id="IPR043131">
    <property type="entry name" value="BCAT-like_N"/>
</dbReference>
<keyword evidence="3 5" id="KW-0663">Pyridoxal phosphate</keyword>
<dbReference type="GO" id="GO:0005829">
    <property type="term" value="C:cytosol"/>
    <property type="evidence" value="ECO:0007669"/>
    <property type="project" value="TreeGrafter"/>
</dbReference>
<dbReference type="InterPro" id="IPR018300">
    <property type="entry name" value="Aminotrans_IV_CS"/>
</dbReference>
<name>A0A6I5ZN76_9FIRM</name>
<dbReference type="Gene3D" id="3.20.10.10">
    <property type="entry name" value="D-amino Acid Aminotransferase, subunit A, domain 2"/>
    <property type="match status" value="1"/>
</dbReference>
<sequence length="278" mass="30058">MPAAIVYFNGSLQPLAGTAISPADPGFLYGAGLFETIRIEKGRALFLAEHLQRLTSSARRLGWPVPETSGLPAAMQATIAANQVTTGRGRLNFFQGCQGYNLMFTAENGLPYTLEDYRKGCRAAIVTIRRNQHSPLAGLKTMNYLENLLALAEARKKGAREALLLNLDGNLAEGSRSNLFLIQQDTLYTPDLASGPLPGLARARVLKLAAGLGLAVKEEPLKPEALLAAGEAFLTNSLMEILPLTWVDDRPVGNGRPGPVTALLQARYSEEKFRKHSC</sequence>
<evidence type="ECO:0000256" key="2">
    <source>
        <dbReference type="ARBA" id="ARBA00009320"/>
    </source>
</evidence>
<dbReference type="EMBL" id="CP046244">
    <property type="protein sequence ID" value="QGP91374.1"/>
    <property type="molecule type" value="Genomic_DNA"/>
</dbReference>
<keyword evidence="6" id="KW-0808">Transferase</keyword>
<accession>A0A6I5ZN76</accession>
<dbReference type="InterPro" id="IPR001544">
    <property type="entry name" value="Aminotrans_IV"/>
</dbReference>
<dbReference type="InterPro" id="IPR036038">
    <property type="entry name" value="Aminotransferase-like"/>
</dbReference>
<dbReference type="EC" id="2.6.1.42" evidence="6"/>
<evidence type="ECO:0000313" key="7">
    <source>
        <dbReference type="Proteomes" id="UP000425916"/>
    </source>
</evidence>
<gene>
    <name evidence="6" type="primary">ilvE_1</name>
    <name evidence="6" type="ORF">MGLY_07060</name>
</gene>
<evidence type="ECO:0000256" key="5">
    <source>
        <dbReference type="RuleBase" id="RU004516"/>
    </source>
</evidence>
<dbReference type="FunFam" id="3.20.10.10:FF:000002">
    <property type="entry name" value="D-alanine aminotransferase"/>
    <property type="match status" value="1"/>
</dbReference>
<dbReference type="PANTHER" id="PTHR42743:SF11">
    <property type="entry name" value="AMINODEOXYCHORISMATE LYASE"/>
    <property type="match status" value="1"/>
</dbReference>
<dbReference type="GO" id="GO:0046394">
    <property type="term" value="P:carboxylic acid biosynthetic process"/>
    <property type="evidence" value="ECO:0007669"/>
    <property type="project" value="UniProtKB-ARBA"/>
</dbReference>
<dbReference type="GO" id="GO:0004084">
    <property type="term" value="F:branched-chain-amino-acid transaminase activity"/>
    <property type="evidence" value="ECO:0007669"/>
    <property type="project" value="UniProtKB-EC"/>
</dbReference>
<organism evidence="6 7">
    <name type="scientific">Neomoorella glycerini</name>
    <dbReference type="NCBI Taxonomy" id="55779"/>
    <lineage>
        <taxon>Bacteria</taxon>
        <taxon>Bacillati</taxon>
        <taxon>Bacillota</taxon>
        <taxon>Clostridia</taxon>
        <taxon>Neomoorellales</taxon>
        <taxon>Neomoorellaceae</taxon>
        <taxon>Neomoorella</taxon>
    </lineage>
</organism>
<dbReference type="Proteomes" id="UP000425916">
    <property type="component" value="Chromosome"/>
</dbReference>
<dbReference type="GO" id="GO:0008652">
    <property type="term" value="P:amino acid biosynthetic process"/>
    <property type="evidence" value="ECO:0007669"/>
    <property type="project" value="UniProtKB-ARBA"/>
</dbReference>
<dbReference type="SUPFAM" id="SSF56752">
    <property type="entry name" value="D-aminoacid aminotransferase-like PLP-dependent enzymes"/>
    <property type="match status" value="1"/>
</dbReference>
<comment type="similarity">
    <text evidence="2 4">Belongs to the class-IV pyridoxal-phosphate-dependent aminotransferase family.</text>
</comment>
<dbReference type="AlphaFoldDB" id="A0A6I5ZN76"/>
<evidence type="ECO:0000313" key="6">
    <source>
        <dbReference type="EMBL" id="QGP91374.1"/>
    </source>
</evidence>
<dbReference type="OrthoDB" id="9805628at2"/>
<evidence type="ECO:0000256" key="1">
    <source>
        <dbReference type="ARBA" id="ARBA00001933"/>
    </source>
</evidence>
<dbReference type="InterPro" id="IPR043132">
    <property type="entry name" value="BCAT-like_C"/>
</dbReference>
<proteinExistence type="inferred from homology"/>
<dbReference type="RefSeq" id="WP_156271789.1">
    <property type="nucleotide sequence ID" value="NZ_CP046244.1"/>
</dbReference>
<keyword evidence="7" id="KW-1185">Reference proteome</keyword>